<evidence type="ECO:0000256" key="2">
    <source>
        <dbReference type="ARBA" id="ARBA00022737"/>
    </source>
</evidence>
<dbReference type="Gene3D" id="1.25.40.10">
    <property type="entry name" value="Tetratricopeptide repeat domain"/>
    <property type="match status" value="1"/>
</dbReference>
<dbReference type="AlphaFoldDB" id="A0A1R3JVR6"/>
<dbReference type="NCBIfam" id="TIGR00756">
    <property type="entry name" value="PPR"/>
    <property type="match status" value="1"/>
</dbReference>
<dbReference type="PANTHER" id="PTHR47926:SF533">
    <property type="entry name" value="DYW DOMAIN-CONTAINING PROTEIN"/>
    <property type="match status" value="1"/>
</dbReference>
<dbReference type="GO" id="GO:0003723">
    <property type="term" value="F:RNA binding"/>
    <property type="evidence" value="ECO:0007669"/>
    <property type="project" value="InterPro"/>
</dbReference>
<dbReference type="InterPro" id="IPR002885">
    <property type="entry name" value="PPR_rpt"/>
</dbReference>
<dbReference type="PANTHER" id="PTHR47926">
    <property type="entry name" value="PENTATRICOPEPTIDE REPEAT-CONTAINING PROTEIN"/>
    <property type="match status" value="1"/>
</dbReference>
<dbReference type="FunFam" id="1.25.40.10:FF:000031">
    <property type="entry name" value="Pentatricopeptide repeat-containing protein mitochondrial"/>
    <property type="match status" value="1"/>
</dbReference>
<dbReference type="Pfam" id="PF01535">
    <property type="entry name" value="PPR"/>
    <property type="match status" value="1"/>
</dbReference>
<evidence type="ECO:0000256" key="1">
    <source>
        <dbReference type="ARBA" id="ARBA00006643"/>
    </source>
</evidence>
<dbReference type="OrthoDB" id="185373at2759"/>
<evidence type="ECO:0000313" key="6">
    <source>
        <dbReference type="Proteomes" id="UP000187203"/>
    </source>
</evidence>
<keyword evidence="2" id="KW-0677">Repeat</keyword>
<accession>A0A1R3JVR6</accession>
<feature type="domain" description="DYW" evidence="4">
    <location>
        <begin position="314"/>
        <end position="406"/>
    </location>
</feature>
<dbReference type="STRING" id="93759.A0A1R3JVR6"/>
<dbReference type="InterPro" id="IPR046960">
    <property type="entry name" value="PPR_At4g14850-like_plant"/>
</dbReference>
<gene>
    <name evidence="5" type="ORF">COLO4_13612</name>
</gene>
<organism evidence="5 6">
    <name type="scientific">Corchorus olitorius</name>
    <dbReference type="NCBI Taxonomy" id="93759"/>
    <lineage>
        <taxon>Eukaryota</taxon>
        <taxon>Viridiplantae</taxon>
        <taxon>Streptophyta</taxon>
        <taxon>Embryophyta</taxon>
        <taxon>Tracheophyta</taxon>
        <taxon>Spermatophyta</taxon>
        <taxon>Magnoliopsida</taxon>
        <taxon>eudicotyledons</taxon>
        <taxon>Gunneridae</taxon>
        <taxon>Pentapetalae</taxon>
        <taxon>rosids</taxon>
        <taxon>malvids</taxon>
        <taxon>Malvales</taxon>
        <taxon>Malvaceae</taxon>
        <taxon>Grewioideae</taxon>
        <taxon>Apeibeae</taxon>
        <taxon>Corchorus</taxon>
    </lineage>
</organism>
<protein>
    <recommendedName>
        <fullName evidence="4">DYW domain-containing protein</fullName>
    </recommendedName>
</protein>
<sequence length="406" mass="45871">MEFFKLGEQLHNLVHKQGFSSETHICNALDSHKVGPMRKHCSAAGNTANIKQGKQIHARIIKTGYDSEIEVSNALITLYAKCGSIDDAKQEFLDMPEKNEVSWNAMIAGYSQHGYGIEAIDLFEKMKQVGVTPNHVTLVGVLSACSHVGLVDEGLGYFHSMSKEYGLLPKPEHYACVVDLLARAGLLCRARKFVEDMPIEPDAMIWRTLLSACAVHKNLDIGEFAAHHLLKLEPEDSASYVLLSNLYAVSNKWKSRDQTRQMMKERGVRKEPAQSWIEVQKSIHAFFVGDRLHPMADKIYEHLGHLNKRAAEIGYVQERYSLFSDVEQGQKDPTVYIHSEKLAIAFGLLSLPSAIPVRVIKNLRVCNDCHNWIKFVSKISNRQIIVRDAYRFHHFEGGSCSCSDYW</sequence>
<keyword evidence="6" id="KW-1185">Reference proteome</keyword>
<dbReference type="InterPro" id="IPR046849">
    <property type="entry name" value="E2_motif"/>
</dbReference>
<dbReference type="Pfam" id="PF14432">
    <property type="entry name" value="DYW_deaminase"/>
    <property type="match status" value="1"/>
</dbReference>
<dbReference type="InterPro" id="IPR011990">
    <property type="entry name" value="TPR-like_helical_dom_sf"/>
</dbReference>
<dbReference type="Pfam" id="PF20431">
    <property type="entry name" value="E_motif"/>
    <property type="match status" value="1"/>
</dbReference>
<comment type="caution">
    <text evidence="5">The sequence shown here is derived from an EMBL/GenBank/DDBJ whole genome shotgun (WGS) entry which is preliminary data.</text>
</comment>
<comment type="similarity">
    <text evidence="1">Belongs to the PPR family. PCMP-H subfamily.</text>
</comment>
<dbReference type="GO" id="GO:0009451">
    <property type="term" value="P:RNA modification"/>
    <property type="evidence" value="ECO:0007669"/>
    <property type="project" value="InterPro"/>
</dbReference>
<dbReference type="GO" id="GO:0008270">
    <property type="term" value="F:zinc ion binding"/>
    <property type="evidence" value="ECO:0007669"/>
    <property type="project" value="InterPro"/>
</dbReference>
<evidence type="ECO:0000313" key="5">
    <source>
        <dbReference type="EMBL" id="OMO98956.1"/>
    </source>
</evidence>
<dbReference type="EMBL" id="AWUE01015209">
    <property type="protein sequence ID" value="OMO98956.1"/>
    <property type="molecule type" value="Genomic_DNA"/>
</dbReference>
<dbReference type="InterPro" id="IPR032867">
    <property type="entry name" value="DYW_dom"/>
</dbReference>
<dbReference type="Proteomes" id="UP000187203">
    <property type="component" value="Unassembled WGS sequence"/>
</dbReference>
<dbReference type="Pfam" id="PF13041">
    <property type="entry name" value="PPR_2"/>
    <property type="match status" value="1"/>
</dbReference>
<evidence type="ECO:0000259" key="4">
    <source>
        <dbReference type="Pfam" id="PF14432"/>
    </source>
</evidence>
<dbReference type="FunFam" id="1.25.40.10:FF:000366">
    <property type="entry name" value="Pentatricopeptide (PPR) repeat-containing protein"/>
    <property type="match status" value="1"/>
</dbReference>
<dbReference type="Pfam" id="PF20430">
    <property type="entry name" value="Eplus_motif"/>
    <property type="match status" value="1"/>
</dbReference>
<feature type="repeat" description="PPR" evidence="3">
    <location>
        <begin position="99"/>
        <end position="133"/>
    </location>
</feature>
<reference evidence="6" key="1">
    <citation type="submission" date="2013-09" db="EMBL/GenBank/DDBJ databases">
        <title>Corchorus olitorius genome sequencing.</title>
        <authorList>
            <person name="Alam M."/>
            <person name="Haque M.S."/>
            <person name="Islam M.S."/>
            <person name="Emdad E.M."/>
            <person name="Islam M.M."/>
            <person name="Ahmed B."/>
            <person name="Halim A."/>
            <person name="Hossen Q.M.M."/>
            <person name="Hossain M.Z."/>
            <person name="Ahmed R."/>
            <person name="Khan M.M."/>
            <person name="Islam R."/>
            <person name="Rashid M.M."/>
            <person name="Khan S.A."/>
            <person name="Rahman M.S."/>
            <person name="Alam M."/>
            <person name="Yahiya A.S."/>
            <person name="Khan M.S."/>
            <person name="Azam M.S."/>
            <person name="Haque T."/>
            <person name="Lashkar M.Z.H."/>
            <person name="Akhand A.I."/>
            <person name="Morshed G."/>
            <person name="Roy S."/>
            <person name="Uddin K.S."/>
            <person name="Rabeya T."/>
            <person name="Hossain A.S."/>
            <person name="Chowdhury A."/>
            <person name="Snigdha A.R."/>
            <person name="Mortoza M.S."/>
            <person name="Matin S.A."/>
            <person name="Hoque S.M.E."/>
            <person name="Islam M.K."/>
            <person name="Roy D.K."/>
            <person name="Haider R."/>
            <person name="Moosa M.M."/>
            <person name="Elias S.M."/>
            <person name="Hasan A.M."/>
            <person name="Jahan S."/>
            <person name="Shafiuddin M."/>
            <person name="Mahmood N."/>
            <person name="Shommy N.S."/>
        </authorList>
    </citation>
    <scope>NUCLEOTIDE SEQUENCE [LARGE SCALE GENOMIC DNA]</scope>
    <source>
        <strain evidence="6">cv. O-4</strain>
    </source>
</reference>
<dbReference type="InterPro" id="IPR046848">
    <property type="entry name" value="E_motif"/>
</dbReference>
<proteinExistence type="inferred from homology"/>
<evidence type="ECO:0000256" key="3">
    <source>
        <dbReference type="PROSITE-ProRule" id="PRU00708"/>
    </source>
</evidence>
<dbReference type="PROSITE" id="PS51375">
    <property type="entry name" value="PPR"/>
    <property type="match status" value="1"/>
</dbReference>
<name>A0A1R3JVR6_9ROSI</name>